<gene>
    <name evidence="1" type="ORF">E5353_07030</name>
</gene>
<accession>A0A4S2DAE5</accession>
<dbReference type="AlphaFoldDB" id="A0A4S2DAE5"/>
<proteinExistence type="predicted"/>
<dbReference type="EMBL" id="SRYX01000020">
    <property type="protein sequence ID" value="TGY38242.1"/>
    <property type="molecule type" value="Genomic_DNA"/>
</dbReference>
<reference evidence="1 2" key="1">
    <citation type="submission" date="2019-04" db="EMBL/GenBank/DDBJ databases">
        <title>Microbes associate with the intestines of laboratory mice.</title>
        <authorList>
            <person name="Navarre W."/>
            <person name="Wong E."/>
            <person name="Huang K."/>
            <person name="Tropini C."/>
            <person name="Ng K."/>
            <person name="Yu B."/>
        </authorList>
    </citation>
    <scope>NUCLEOTIDE SEQUENCE [LARGE SCALE GENOMIC DNA]</scope>
    <source>
        <strain evidence="1 2">NM63_1-25</strain>
    </source>
</reference>
<protein>
    <submittedName>
        <fullName evidence="1">Uncharacterized protein</fullName>
    </submittedName>
</protein>
<organism evidence="1 2">
    <name type="scientific">Bacteroides caecimuris</name>
    <dbReference type="NCBI Taxonomy" id="1796613"/>
    <lineage>
        <taxon>Bacteria</taxon>
        <taxon>Pseudomonadati</taxon>
        <taxon>Bacteroidota</taxon>
        <taxon>Bacteroidia</taxon>
        <taxon>Bacteroidales</taxon>
        <taxon>Bacteroidaceae</taxon>
        <taxon>Bacteroides</taxon>
    </lineage>
</organism>
<evidence type="ECO:0000313" key="2">
    <source>
        <dbReference type="Proteomes" id="UP000309566"/>
    </source>
</evidence>
<dbReference type="RefSeq" id="WP_135999368.1">
    <property type="nucleotide sequence ID" value="NZ_SRYX01000020.1"/>
</dbReference>
<name>A0A4S2DAE5_9BACE</name>
<dbReference type="Proteomes" id="UP000309566">
    <property type="component" value="Unassembled WGS sequence"/>
</dbReference>
<comment type="caution">
    <text evidence="1">The sequence shown here is derived from an EMBL/GenBank/DDBJ whole genome shotgun (WGS) entry which is preliminary data.</text>
</comment>
<evidence type="ECO:0000313" key="1">
    <source>
        <dbReference type="EMBL" id="TGY38242.1"/>
    </source>
</evidence>
<sequence>MGYDLMPKNKEASSPHGMLFTWPLILNETGVCYLLGYGNNTVDIGSYVYNGSRGPGSPVSNDGFKVTASEAKVMAKLFRGYVFVKRFIREEWDKKTEDEKNRILSYKTCKEPPSKEFIDKVESLAEFCEKSGGFRIK</sequence>